<dbReference type="eggNOG" id="arCOG03884">
    <property type="taxonomic scope" value="Archaea"/>
</dbReference>
<dbReference type="Pfam" id="PF09853">
    <property type="entry name" value="DUF2080"/>
    <property type="match status" value="1"/>
</dbReference>
<dbReference type="HOGENOM" id="CLU_2839410_0_0_2"/>
<dbReference type="KEGG" id="mok:Metok_0292"/>
<organism evidence="1 2">
    <name type="scientific">Methanothermococcus okinawensis (strain DSM 14208 / JCM 11175 / IH1)</name>
    <dbReference type="NCBI Taxonomy" id="647113"/>
    <lineage>
        <taxon>Archaea</taxon>
        <taxon>Methanobacteriati</taxon>
        <taxon>Methanobacteriota</taxon>
        <taxon>Methanomada group</taxon>
        <taxon>Methanococci</taxon>
        <taxon>Methanococcales</taxon>
        <taxon>Methanococcaceae</taxon>
        <taxon>Methanothermococcus</taxon>
    </lineage>
</organism>
<gene>
    <name evidence="1" type="ordered locus">Metok_0292</name>
</gene>
<keyword evidence="2" id="KW-1185">Reference proteome</keyword>
<protein>
    <submittedName>
        <fullName evidence="1">Uncharacterized protein</fullName>
    </submittedName>
</protein>
<sequence length="65" mass="7142">MVNIMIIKKPNWKKSREIYPTLLVKLKPQGGGASAIVPPEYGGEYALLTVLTKEDAKKLGLSETL</sequence>
<evidence type="ECO:0000313" key="2">
    <source>
        <dbReference type="Proteomes" id="UP000009296"/>
    </source>
</evidence>
<proteinExistence type="predicted"/>
<dbReference type="AlphaFoldDB" id="F8ANT1"/>
<dbReference type="Proteomes" id="UP000009296">
    <property type="component" value="Chromosome"/>
</dbReference>
<dbReference type="EMBL" id="CP002792">
    <property type="protein sequence ID" value="AEH06282.1"/>
    <property type="molecule type" value="Genomic_DNA"/>
</dbReference>
<reference evidence="1" key="1">
    <citation type="submission" date="2011-05" db="EMBL/GenBank/DDBJ databases">
        <title>Complete sequence of chromosome of Methanothermococcus okinawensis IH1.</title>
        <authorList>
            <consortium name="US DOE Joint Genome Institute"/>
            <person name="Lucas S."/>
            <person name="Han J."/>
            <person name="Lapidus A."/>
            <person name="Cheng J.-F."/>
            <person name="Goodwin L."/>
            <person name="Pitluck S."/>
            <person name="Peters L."/>
            <person name="Mikhailova N."/>
            <person name="Held B."/>
            <person name="Han C."/>
            <person name="Tapia R."/>
            <person name="Land M."/>
            <person name="Hauser L."/>
            <person name="Kyrpides N."/>
            <person name="Ivanova N."/>
            <person name="Pagani I."/>
            <person name="Sieprawska-Lupa M."/>
            <person name="Takai K."/>
            <person name="Miyazaki J."/>
            <person name="Whitman W."/>
            <person name="Woyke T."/>
        </authorList>
    </citation>
    <scope>NUCLEOTIDE SEQUENCE [LARGE SCALE GENOMIC DNA]</scope>
    <source>
        <strain evidence="1">IH1</strain>
    </source>
</reference>
<name>F8ANT1_METOI</name>
<dbReference type="InterPro" id="IPR019205">
    <property type="entry name" value="DUF2080_transposon-encoded"/>
</dbReference>
<evidence type="ECO:0000313" key="1">
    <source>
        <dbReference type="EMBL" id="AEH06282.1"/>
    </source>
</evidence>
<accession>F8ANT1</accession>
<dbReference type="STRING" id="647113.Metok_0292"/>